<protein>
    <submittedName>
        <fullName evidence="1">Uncharacterized protein</fullName>
    </submittedName>
</protein>
<name>A0A9P9DYU5_9HYPO</name>
<keyword evidence="2" id="KW-1185">Reference proteome</keyword>
<dbReference type="InterPro" id="IPR050727">
    <property type="entry name" value="GH43_arabinanases"/>
</dbReference>
<dbReference type="EMBL" id="JAGMUV010000019">
    <property type="protein sequence ID" value="KAH7127482.1"/>
    <property type="molecule type" value="Genomic_DNA"/>
</dbReference>
<organism evidence="1 2">
    <name type="scientific">Dactylonectria macrodidyma</name>
    <dbReference type="NCBI Taxonomy" id="307937"/>
    <lineage>
        <taxon>Eukaryota</taxon>
        <taxon>Fungi</taxon>
        <taxon>Dikarya</taxon>
        <taxon>Ascomycota</taxon>
        <taxon>Pezizomycotina</taxon>
        <taxon>Sordariomycetes</taxon>
        <taxon>Hypocreomycetidae</taxon>
        <taxon>Hypocreales</taxon>
        <taxon>Nectriaceae</taxon>
        <taxon>Dactylonectria</taxon>
    </lineage>
</organism>
<gene>
    <name evidence="1" type="ORF">EDB81DRAFT_871948</name>
</gene>
<dbReference type="CDD" id="cd08983">
    <property type="entry name" value="GH43_Bt3655-like"/>
    <property type="match status" value="1"/>
</dbReference>
<reference evidence="1" key="1">
    <citation type="journal article" date="2021" name="Nat. Commun.">
        <title>Genetic determinants of endophytism in the Arabidopsis root mycobiome.</title>
        <authorList>
            <person name="Mesny F."/>
            <person name="Miyauchi S."/>
            <person name="Thiergart T."/>
            <person name="Pickel B."/>
            <person name="Atanasova L."/>
            <person name="Karlsson M."/>
            <person name="Huettel B."/>
            <person name="Barry K.W."/>
            <person name="Haridas S."/>
            <person name="Chen C."/>
            <person name="Bauer D."/>
            <person name="Andreopoulos W."/>
            <person name="Pangilinan J."/>
            <person name="LaButti K."/>
            <person name="Riley R."/>
            <person name="Lipzen A."/>
            <person name="Clum A."/>
            <person name="Drula E."/>
            <person name="Henrissat B."/>
            <person name="Kohler A."/>
            <person name="Grigoriev I.V."/>
            <person name="Martin F.M."/>
            <person name="Hacquard S."/>
        </authorList>
    </citation>
    <scope>NUCLEOTIDE SEQUENCE</scope>
    <source>
        <strain evidence="1">MPI-CAGE-AT-0147</strain>
    </source>
</reference>
<dbReference type="Proteomes" id="UP000738349">
    <property type="component" value="Unassembled WGS sequence"/>
</dbReference>
<evidence type="ECO:0000313" key="2">
    <source>
        <dbReference type="Proteomes" id="UP000738349"/>
    </source>
</evidence>
<dbReference type="SUPFAM" id="SSF75005">
    <property type="entry name" value="Arabinanase/levansucrase/invertase"/>
    <property type="match status" value="1"/>
</dbReference>
<dbReference type="Gene3D" id="2.115.10.20">
    <property type="entry name" value="Glycosyl hydrolase domain, family 43"/>
    <property type="match status" value="1"/>
</dbReference>
<sequence>MTPPSNQKQSDLVGYLGVFFLGDEPSVHFDLSDGNSALSYTPLNGGSPALKPTLGTGGVRDPSIIKGGGGEEGCKWYIIGTDLDISKFNHDWDAASRCGSRSILIWESQDLITWESERLIQIEDATAGMVWAPDALWDEVEQKYLVHWSSHFFAQDDPLHKGNHSNSTIRYAYTTDFVSFSEPRDFIQTCSISVIDLSLLHLGDNAYARFLKCETTSNSVITSYVYMEKSEEGLFGEWNRPDGPDAYICGNSEGPYAWWDNNDPRKAYLLLDDIGLDEPQYVPFEATDFDSQKSWKRSDASKFPPGRRHGSVIGVCSDRFEALKVHYGLATKG</sequence>
<dbReference type="PANTHER" id="PTHR43301:SF8">
    <property type="entry name" value="ARABINOSIDASE-RELATED"/>
    <property type="match status" value="1"/>
</dbReference>
<dbReference type="AlphaFoldDB" id="A0A9P9DYU5"/>
<comment type="caution">
    <text evidence="1">The sequence shown here is derived from an EMBL/GenBank/DDBJ whole genome shotgun (WGS) entry which is preliminary data.</text>
</comment>
<dbReference type="InterPro" id="IPR023296">
    <property type="entry name" value="Glyco_hydro_beta-prop_sf"/>
</dbReference>
<accession>A0A9P9DYU5</accession>
<proteinExistence type="predicted"/>
<dbReference type="OrthoDB" id="19657at2759"/>
<evidence type="ECO:0000313" key="1">
    <source>
        <dbReference type="EMBL" id="KAH7127482.1"/>
    </source>
</evidence>
<dbReference type="PANTHER" id="PTHR43301">
    <property type="entry name" value="ARABINAN ENDO-1,5-ALPHA-L-ARABINOSIDASE"/>
    <property type="match status" value="1"/>
</dbReference>